<dbReference type="InterPro" id="IPR027417">
    <property type="entry name" value="P-loop_NTPase"/>
</dbReference>
<dbReference type="Pfam" id="PF13469">
    <property type="entry name" value="Sulfotransfer_3"/>
    <property type="match status" value="1"/>
</dbReference>
<organism evidence="2 3">
    <name type="scientific">Larsenimonas rhizosphaerae</name>
    <dbReference type="NCBI Taxonomy" id="2944682"/>
    <lineage>
        <taxon>Bacteria</taxon>
        <taxon>Pseudomonadati</taxon>
        <taxon>Pseudomonadota</taxon>
        <taxon>Gammaproteobacteria</taxon>
        <taxon>Oceanospirillales</taxon>
        <taxon>Halomonadaceae</taxon>
        <taxon>Larsenimonas</taxon>
    </lineage>
</organism>
<evidence type="ECO:0000313" key="2">
    <source>
        <dbReference type="EMBL" id="MCX2524843.1"/>
    </source>
</evidence>
<dbReference type="RefSeq" id="WP_265896490.1">
    <property type="nucleotide sequence ID" value="NZ_JAPIVE010000003.1"/>
</dbReference>
<dbReference type="CDD" id="cd04184">
    <property type="entry name" value="GT2_RfbC_Mx_like"/>
    <property type="match status" value="1"/>
</dbReference>
<proteinExistence type="predicted"/>
<name>A0AA42CY80_9GAMM</name>
<feature type="domain" description="Glycosyltransferase 2-like" evidence="1">
    <location>
        <begin position="459"/>
        <end position="619"/>
    </location>
</feature>
<dbReference type="InterPro" id="IPR001173">
    <property type="entry name" value="Glyco_trans_2-like"/>
</dbReference>
<keyword evidence="2" id="KW-0328">Glycosyltransferase</keyword>
<feature type="domain" description="Glycosyltransferase 2-like" evidence="1">
    <location>
        <begin position="716"/>
        <end position="841"/>
    </location>
</feature>
<dbReference type="EC" id="2.4.-.-" evidence="2"/>
<dbReference type="CDD" id="cd04186">
    <property type="entry name" value="GT_2_like_c"/>
    <property type="match status" value="1"/>
</dbReference>
<evidence type="ECO:0000259" key="1">
    <source>
        <dbReference type="Pfam" id="PF00535"/>
    </source>
</evidence>
<keyword evidence="2" id="KW-0808">Transferase</keyword>
<dbReference type="Pfam" id="PF00535">
    <property type="entry name" value="Glycos_transf_2"/>
    <property type="match status" value="2"/>
</dbReference>
<dbReference type="SUPFAM" id="SSF52540">
    <property type="entry name" value="P-loop containing nucleoside triphosphate hydrolases"/>
    <property type="match status" value="1"/>
</dbReference>
<sequence>MNEQQLVLVVGMHRSGTSAVCQLLEAMGVGFGNNLMPAAEENPRGFLEDLSLVAFNEQLLGHEIGWTLINPQCSQHHSLEWSSAATHWWHSFLEDNHEKAMVALKDPRICRTLSYWHPILGASARVVFVVRHPSDVAGSLAKRNGFDRQLGLALWFVYNYDAYCDVCRFGYSRLMVDYDQLIDEEERTGQSIAEFLGLPASGFDSIAEKGLRNNHQRASDEFELSQACEALYTALLSNDESILEQLASYHQHLCASFEYIDGLRCERYEANSQSVSRKLAETVHQRNILAADYAELENSIDERNQHVLSIGAAHQQTMDELVATRLHLEKQQALLDSVLASDSWKITAPLRYLGNSGRSNPWVNLVRHGIQQGGGVKGMVRKAVQLYRVEGVSGLKRGFYKIRAGTMHSPVEGPLSAKFQGIDRNDYAAWVEHFDTLDVAERRRIMEIINAWDECPTFSIIMPTFNPEPDMLRAAIDSVIGQLYPHWELCIADDASTDPAIRDILDHYARAEPRIKVAFREENGHISASSNSALALAKNEWVALFDHDDLLTEHALFYMAEAIRGCPDVKLLYSDEDKVDQYGHRQAPYFKPGWNRDLLYSQNFICHLGVYQRDIIERIGGFRLGLEGSQDHDLALRFIEQIEDHQIHHVPRVLYHWRMHAASTSAGGEAKPYTVKAGLKALNEHFQRTGRRGHVEATPFGYRARYTLPDSPPLVSLVIPTRNSADLVRMCIDSIMSKTNYPQYEILLVDNNSDDPEALAYFAELGRRPNIKVIRDEQPFNYSAINNDAVARASGEVIALVNNDIEVISEDWLTEMVSLALQPGVGAVGAKLLYPDDTIQHAGVVLGIGGVAGHSHKHFPCTSAGYLNRLNLISSYSAVTAACLVIRKSIYDDVGGLDEDHLKVAFNDVDFCLRVREAGYRNVWTPYAQLYHHESVSRGAENTPEKMARFSSEVTYMRERWGDLLDRDSAYNPNLSLIHEDFSLSWSTV</sequence>
<dbReference type="PANTHER" id="PTHR43179">
    <property type="entry name" value="RHAMNOSYLTRANSFERASE WBBL"/>
    <property type="match status" value="1"/>
</dbReference>
<comment type="caution">
    <text evidence="2">The sequence shown here is derived from an EMBL/GenBank/DDBJ whole genome shotgun (WGS) entry which is preliminary data.</text>
</comment>
<dbReference type="InterPro" id="IPR029044">
    <property type="entry name" value="Nucleotide-diphossugar_trans"/>
</dbReference>
<dbReference type="AlphaFoldDB" id="A0AA42CY80"/>
<dbReference type="GO" id="GO:0016757">
    <property type="term" value="F:glycosyltransferase activity"/>
    <property type="evidence" value="ECO:0007669"/>
    <property type="project" value="UniProtKB-KW"/>
</dbReference>
<dbReference type="Proteomes" id="UP001165678">
    <property type="component" value="Unassembled WGS sequence"/>
</dbReference>
<evidence type="ECO:0000313" key="3">
    <source>
        <dbReference type="Proteomes" id="UP001165678"/>
    </source>
</evidence>
<dbReference type="Gene3D" id="3.40.50.300">
    <property type="entry name" value="P-loop containing nucleotide triphosphate hydrolases"/>
    <property type="match status" value="1"/>
</dbReference>
<dbReference type="PANTHER" id="PTHR43179:SF7">
    <property type="entry name" value="RHAMNOSYLTRANSFERASE WBBL"/>
    <property type="match status" value="1"/>
</dbReference>
<accession>A0AA42CY80</accession>
<dbReference type="EMBL" id="JAPIVE010000003">
    <property type="protein sequence ID" value="MCX2524843.1"/>
    <property type="molecule type" value="Genomic_DNA"/>
</dbReference>
<reference evidence="2" key="1">
    <citation type="submission" date="2022-11" db="EMBL/GenBank/DDBJ databases">
        <title>Larsenimonas rhizosphaerae sp. nov., isolated from a tidal mudflat.</title>
        <authorList>
            <person name="Lee S.D."/>
            <person name="Kim I.S."/>
        </authorList>
    </citation>
    <scope>NUCLEOTIDE SEQUENCE</scope>
    <source>
        <strain evidence="2">GH2-1</strain>
    </source>
</reference>
<gene>
    <name evidence="2" type="ORF">OQ287_11385</name>
</gene>
<dbReference type="SUPFAM" id="SSF53448">
    <property type="entry name" value="Nucleotide-diphospho-sugar transferases"/>
    <property type="match status" value="2"/>
</dbReference>
<keyword evidence="3" id="KW-1185">Reference proteome</keyword>
<dbReference type="Gene3D" id="3.90.550.10">
    <property type="entry name" value="Spore Coat Polysaccharide Biosynthesis Protein SpsA, Chain A"/>
    <property type="match status" value="2"/>
</dbReference>
<protein>
    <submittedName>
        <fullName evidence="2">Glycosyltransferase</fullName>
        <ecNumber evidence="2">2.4.-.-</ecNumber>
    </submittedName>
</protein>